<dbReference type="Proteomes" id="UP000504606">
    <property type="component" value="Unplaced"/>
</dbReference>
<sequence>MSKDIKDLKESYDFFSEKYEDTKTEISNINAKIKGMSAANSTDSTQEIDNIQQYQRRNNLIITGVPEEDNEDIFQRLFSIAQALQVDLLACEIDAAHRLGRKNISGRPRGIVVKLVNRWKKEQFVNANQAFGKMKKRTLLTSDIGYSGPQTKIYLDDHLTPEMDSSAKKCRDLKHNEEIEVTYVRDCKILVKKKKLTLQPISALNKNTKTSLRSLI</sequence>
<dbReference type="GeneID" id="113210861"/>
<proteinExistence type="predicted"/>
<evidence type="ECO:0000313" key="2">
    <source>
        <dbReference type="RefSeq" id="XP_026284814.1"/>
    </source>
</evidence>
<dbReference type="AlphaFoldDB" id="A0A6J1SU64"/>
<organism evidence="1 2">
    <name type="scientific">Frankliniella occidentalis</name>
    <name type="common">Western flower thrips</name>
    <name type="synonym">Euthrips occidentalis</name>
    <dbReference type="NCBI Taxonomy" id="133901"/>
    <lineage>
        <taxon>Eukaryota</taxon>
        <taxon>Metazoa</taxon>
        <taxon>Ecdysozoa</taxon>
        <taxon>Arthropoda</taxon>
        <taxon>Hexapoda</taxon>
        <taxon>Insecta</taxon>
        <taxon>Pterygota</taxon>
        <taxon>Neoptera</taxon>
        <taxon>Paraneoptera</taxon>
        <taxon>Thysanoptera</taxon>
        <taxon>Terebrantia</taxon>
        <taxon>Thripoidea</taxon>
        <taxon>Thripidae</taxon>
        <taxon>Frankliniella</taxon>
    </lineage>
</organism>
<accession>A0A6J1SU64</accession>
<keyword evidence="1" id="KW-1185">Reference proteome</keyword>
<protein>
    <submittedName>
        <fullName evidence="2">Uncharacterized protein LOC113210861</fullName>
    </submittedName>
</protein>
<name>A0A6J1SU64_FRAOC</name>
<dbReference type="RefSeq" id="XP_026284814.1">
    <property type="nucleotide sequence ID" value="XM_026429029.1"/>
</dbReference>
<dbReference type="KEGG" id="foc:113210861"/>
<gene>
    <name evidence="2" type="primary">LOC113210861</name>
</gene>
<reference evidence="2" key="1">
    <citation type="submission" date="2025-08" db="UniProtKB">
        <authorList>
            <consortium name="RefSeq"/>
        </authorList>
    </citation>
    <scope>IDENTIFICATION</scope>
    <source>
        <tissue evidence="2">Whole organism</tissue>
    </source>
</reference>
<dbReference type="Gene3D" id="3.30.70.1820">
    <property type="entry name" value="L1 transposable element, RRM domain"/>
    <property type="match status" value="1"/>
</dbReference>
<dbReference type="OrthoDB" id="8196581at2759"/>
<evidence type="ECO:0000313" key="1">
    <source>
        <dbReference type="Proteomes" id="UP000504606"/>
    </source>
</evidence>